<dbReference type="CDD" id="cd00051">
    <property type="entry name" value="EFh"/>
    <property type="match status" value="1"/>
</dbReference>
<dbReference type="PANTHER" id="PTHR44942">
    <property type="entry name" value="METHYLTRANSF_11 DOMAIN-CONTAINING PROTEIN"/>
    <property type="match status" value="1"/>
</dbReference>
<comment type="similarity">
    <text evidence="1">Belongs to the methyltransferase superfamily.</text>
</comment>
<dbReference type="InterPro" id="IPR029063">
    <property type="entry name" value="SAM-dependent_MTases_sf"/>
</dbReference>
<reference evidence="5 6" key="1">
    <citation type="submission" date="2017-06" db="EMBL/GenBank/DDBJ databases">
        <title>Ant-infecting Ophiocordyceps genomes reveal a high diversity of potential behavioral manipulation genes and a possible major role for enterotoxins.</title>
        <authorList>
            <person name="De Bekker C."/>
            <person name="Evans H.C."/>
            <person name="Brachmann A."/>
            <person name="Hughes D.P."/>
        </authorList>
    </citation>
    <scope>NUCLEOTIDE SEQUENCE [LARGE SCALE GENOMIC DNA]</scope>
    <source>
        <strain evidence="5 6">Map16</strain>
    </source>
</reference>
<dbReference type="Gene3D" id="3.40.50.150">
    <property type="entry name" value="Vaccinia Virus protein VP39"/>
    <property type="match status" value="1"/>
</dbReference>
<dbReference type="GO" id="GO:0032259">
    <property type="term" value="P:methylation"/>
    <property type="evidence" value="ECO:0007669"/>
    <property type="project" value="UniProtKB-KW"/>
</dbReference>
<evidence type="ECO:0000313" key="6">
    <source>
        <dbReference type="Proteomes" id="UP000226431"/>
    </source>
</evidence>
<feature type="domain" description="EF-hand" evidence="4">
    <location>
        <begin position="372"/>
        <end position="407"/>
    </location>
</feature>
<dbReference type="OrthoDB" id="10027013at2759"/>
<dbReference type="InterPro" id="IPR002048">
    <property type="entry name" value="EF_hand_dom"/>
</dbReference>
<dbReference type="Pfam" id="PF08241">
    <property type="entry name" value="Methyltransf_11"/>
    <property type="match status" value="1"/>
</dbReference>
<dbReference type="InterPro" id="IPR011992">
    <property type="entry name" value="EF-hand-dom_pair"/>
</dbReference>
<keyword evidence="6" id="KW-1185">Reference proteome</keyword>
<keyword evidence="3" id="KW-0808">Transferase</keyword>
<dbReference type="CDD" id="cd02440">
    <property type="entry name" value="AdoMet_MTases"/>
    <property type="match status" value="1"/>
</dbReference>
<evidence type="ECO:0000259" key="4">
    <source>
        <dbReference type="PROSITE" id="PS50222"/>
    </source>
</evidence>
<dbReference type="PROSITE" id="PS50222">
    <property type="entry name" value="EF_HAND_2"/>
    <property type="match status" value="2"/>
</dbReference>
<feature type="domain" description="EF-hand" evidence="4">
    <location>
        <begin position="301"/>
        <end position="336"/>
    </location>
</feature>
<proteinExistence type="inferred from homology"/>
<dbReference type="STRING" id="2004952.A0A2C5YT44"/>
<organism evidence="5 6">
    <name type="scientific">Ophiocordyceps camponoti-rufipedis</name>
    <dbReference type="NCBI Taxonomy" id="2004952"/>
    <lineage>
        <taxon>Eukaryota</taxon>
        <taxon>Fungi</taxon>
        <taxon>Dikarya</taxon>
        <taxon>Ascomycota</taxon>
        <taxon>Pezizomycotina</taxon>
        <taxon>Sordariomycetes</taxon>
        <taxon>Hypocreomycetidae</taxon>
        <taxon>Hypocreales</taxon>
        <taxon>Ophiocordycipitaceae</taxon>
        <taxon>Ophiocordyceps</taxon>
    </lineage>
</organism>
<protein>
    <recommendedName>
        <fullName evidence="4">EF-hand domain-containing protein</fullName>
    </recommendedName>
</protein>
<evidence type="ECO:0000256" key="3">
    <source>
        <dbReference type="ARBA" id="ARBA00022679"/>
    </source>
</evidence>
<sequence length="439" mass="48429">MSVFGRATFSAAGYAAARPSYPDSLYQTVLAYVEGRRDLAVDLGCGHGVVTREISRHFRRVIGLDKSAGMVQQASSTTKLTNVSFRQAGAESLPFLADGSVDAVVAGQSAHWFDYDRAWPELARVVRPGGLLAFWGYKDNVFVGRPAASKVLDRFCYGAGEVAPGIEGLRRYWEQPGRDLLRGLLRTVKPPADSWDEVRRIEHDVEGDEGAASTWLRMKMRLGEMEAYVKTFSAVQGWRDAHQGLLGRDIADVLMEGIVEAEEDWRALGGGWREAETEVAWGTAQTNSRSVLFLAHVKQAMASTNYKEAFALFDKRGNGRVAADSLGDLLRACGQNPTLAEIHELEKTAGADFDFESFQRILNRPGGFRDPGEAEEYCRGFQVFDKDMTGFIGVGQLKYILTNLGEKMTEDEVDELLKAVDTSSGQVNYTDLVRTILAN</sequence>
<dbReference type="GO" id="GO:0005509">
    <property type="term" value="F:calcium ion binding"/>
    <property type="evidence" value="ECO:0007669"/>
    <property type="project" value="InterPro"/>
</dbReference>
<evidence type="ECO:0000256" key="2">
    <source>
        <dbReference type="ARBA" id="ARBA00022603"/>
    </source>
</evidence>
<dbReference type="Pfam" id="PF13499">
    <property type="entry name" value="EF-hand_7"/>
    <property type="match status" value="1"/>
</dbReference>
<dbReference type="SUPFAM" id="SSF53335">
    <property type="entry name" value="S-adenosyl-L-methionine-dependent methyltransferases"/>
    <property type="match status" value="1"/>
</dbReference>
<dbReference type="Gene3D" id="1.10.238.10">
    <property type="entry name" value="EF-hand"/>
    <property type="match status" value="2"/>
</dbReference>
<dbReference type="PANTHER" id="PTHR44942:SF4">
    <property type="entry name" value="METHYLTRANSFERASE TYPE 11 DOMAIN-CONTAINING PROTEIN"/>
    <property type="match status" value="1"/>
</dbReference>
<dbReference type="Proteomes" id="UP000226431">
    <property type="component" value="Unassembled WGS sequence"/>
</dbReference>
<name>A0A2C5YT44_9HYPO</name>
<dbReference type="SUPFAM" id="SSF47473">
    <property type="entry name" value="EF-hand"/>
    <property type="match status" value="1"/>
</dbReference>
<dbReference type="GO" id="GO:0008757">
    <property type="term" value="F:S-adenosylmethionine-dependent methyltransferase activity"/>
    <property type="evidence" value="ECO:0007669"/>
    <property type="project" value="InterPro"/>
</dbReference>
<evidence type="ECO:0000313" key="5">
    <source>
        <dbReference type="EMBL" id="PHH70194.1"/>
    </source>
</evidence>
<dbReference type="EMBL" id="NJES01000656">
    <property type="protein sequence ID" value="PHH70194.1"/>
    <property type="molecule type" value="Genomic_DNA"/>
</dbReference>
<gene>
    <name evidence="5" type="ORF">CDD80_6168</name>
</gene>
<accession>A0A2C5YT44</accession>
<dbReference type="FunFam" id="1.10.238.10:FF:000001">
    <property type="entry name" value="Calmodulin 1"/>
    <property type="match status" value="1"/>
</dbReference>
<keyword evidence="2" id="KW-0489">Methyltransferase</keyword>
<dbReference type="InterPro" id="IPR013216">
    <property type="entry name" value="Methyltransf_11"/>
</dbReference>
<evidence type="ECO:0000256" key="1">
    <source>
        <dbReference type="ARBA" id="ARBA00008361"/>
    </source>
</evidence>
<comment type="caution">
    <text evidence="5">The sequence shown here is derived from an EMBL/GenBank/DDBJ whole genome shotgun (WGS) entry which is preliminary data.</text>
</comment>
<dbReference type="AlphaFoldDB" id="A0A2C5YT44"/>
<dbReference type="InterPro" id="IPR051052">
    <property type="entry name" value="Diverse_substrate_MTase"/>
</dbReference>